<dbReference type="InterPro" id="IPR032675">
    <property type="entry name" value="LRR_dom_sf"/>
</dbReference>
<keyword evidence="2" id="KW-0343">GTPase activation</keyword>
<keyword evidence="3" id="KW-0433">Leucine-rich repeat</keyword>
<evidence type="ECO:0000256" key="4">
    <source>
        <dbReference type="ARBA" id="ARBA00022737"/>
    </source>
</evidence>
<accession>A0AAE0F0M9</accession>
<sequence length="641" mass="67333">MCKPSDVTPSLAAALDGLSCLHQTQVLRSTQMGVAVSSMDISGCTRLRWDRVRTVLPEARLQRLDLRGGPSLELLTPEGATRVFNQLAAAAETISCSIGLDASHPHAHAAPNLPQHDELHAPLQAILLSPIPWFVDMLKALQSFSTDAEAVFEGCTLDLSDLAANRRTSHLFVHEFDAGKPALIEALSCPDRSRLLSTLSVLTLPGGLISNGEEEAAVFARAITSHAWLDKLVVRDIGYSPDLRPRLATQDVELPIGALRRNELVLLDLSRKRLGPRLAILLAAALPPCKSLRSLILDKNRIAGREGLNGQAEHTMGLDALGMVLNRKGPRIATLSARRNKLGPRGAAALVGGAGRGLVTLVLSNNFVGGGPGLSADLDGVSLLASAVHACQRLTLLDVSCNMICPEGAAMLAEALSASAGLRSFMLGGNGIGGVDTEVGMSAVGRLLSSRAVPLRRLDLSYNGITSKDVEVLCGALRTNRTLNTLNLEGNPAEGSGALVGAIASLESLTCITLTPEVEVAITPWSRNTLLQLDLSNKKLDSMAGTLLAAALPLLTSLRSIDVSSNLVYGEAARQLALGALAHPALRIFSGIPLEDVRGGVTQELDLTDRQIGVPGAWVLSTLLVDNAVLSTLNLSGAAGL</sequence>
<name>A0AAE0F0M9_9CHLO</name>
<dbReference type="AlphaFoldDB" id="A0AAE0F0M9"/>
<keyword evidence="6" id="KW-1185">Reference proteome</keyword>
<dbReference type="InterPro" id="IPR001611">
    <property type="entry name" value="Leu-rich_rpt"/>
</dbReference>
<dbReference type="SMART" id="SM00368">
    <property type="entry name" value="LRR_RI"/>
    <property type="match status" value="4"/>
</dbReference>
<comment type="caution">
    <text evidence="5">The sequence shown here is derived from an EMBL/GenBank/DDBJ whole genome shotgun (WGS) entry which is preliminary data.</text>
</comment>
<gene>
    <name evidence="5" type="ORF">CYMTET_43424</name>
</gene>
<dbReference type="SUPFAM" id="SSF52047">
    <property type="entry name" value="RNI-like"/>
    <property type="match status" value="1"/>
</dbReference>
<dbReference type="GO" id="GO:0006913">
    <property type="term" value="P:nucleocytoplasmic transport"/>
    <property type="evidence" value="ECO:0007669"/>
    <property type="project" value="TreeGrafter"/>
</dbReference>
<evidence type="ECO:0000256" key="3">
    <source>
        <dbReference type="ARBA" id="ARBA00022614"/>
    </source>
</evidence>
<evidence type="ECO:0000313" key="6">
    <source>
        <dbReference type="Proteomes" id="UP001190700"/>
    </source>
</evidence>
<reference evidence="5 6" key="1">
    <citation type="journal article" date="2015" name="Genome Biol. Evol.">
        <title>Comparative Genomics of a Bacterivorous Green Alga Reveals Evolutionary Causalities and Consequences of Phago-Mixotrophic Mode of Nutrition.</title>
        <authorList>
            <person name="Burns J.A."/>
            <person name="Paasch A."/>
            <person name="Narechania A."/>
            <person name="Kim E."/>
        </authorList>
    </citation>
    <scope>NUCLEOTIDE SEQUENCE [LARGE SCALE GENOMIC DNA]</scope>
    <source>
        <strain evidence="5 6">PLY_AMNH</strain>
    </source>
</reference>
<dbReference type="Gene3D" id="3.80.10.10">
    <property type="entry name" value="Ribonuclease Inhibitor"/>
    <property type="match status" value="4"/>
</dbReference>
<organism evidence="5 6">
    <name type="scientific">Cymbomonas tetramitiformis</name>
    <dbReference type="NCBI Taxonomy" id="36881"/>
    <lineage>
        <taxon>Eukaryota</taxon>
        <taxon>Viridiplantae</taxon>
        <taxon>Chlorophyta</taxon>
        <taxon>Pyramimonadophyceae</taxon>
        <taxon>Pyramimonadales</taxon>
        <taxon>Pyramimonadaceae</taxon>
        <taxon>Cymbomonas</taxon>
    </lineage>
</organism>
<dbReference type="InterPro" id="IPR027038">
    <property type="entry name" value="RanGap"/>
</dbReference>
<dbReference type="GO" id="GO:0005096">
    <property type="term" value="F:GTPase activator activity"/>
    <property type="evidence" value="ECO:0007669"/>
    <property type="project" value="UniProtKB-KW"/>
</dbReference>
<evidence type="ECO:0000256" key="2">
    <source>
        <dbReference type="ARBA" id="ARBA00022468"/>
    </source>
</evidence>
<evidence type="ECO:0000313" key="5">
    <source>
        <dbReference type="EMBL" id="KAK3247072.1"/>
    </source>
</evidence>
<dbReference type="Pfam" id="PF13516">
    <property type="entry name" value="LRR_6"/>
    <property type="match status" value="1"/>
</dbReference>
<dbReference type="Proteomes" id="UP001190700">
    <property type="component" value="Unassembled WGS sequence"/>
</dbReference>
<dbReference type="GO" id="GO:0005829">
    <property type="term" value="C:cytosol"/>
    <property type="evidence" value="ECO:0007669"/>
    <property type="project" value="TreeGrafter"/>
</dbReference>
<dbReference type="PANTHER" id="PTHR24113">
    <property type="entry name" value="RAN GTPASE-ACTIVATING PROTEIN 1"/>
    <property type="match status" value="1"/>
</dbReference>
<evidence type="ECO:0000256" key="1">
    <source>
        <dbReference type="ARBA" id="ARBA00004430"/>
    </source>
</evidence>
<dbReference type="GO" id="GO:0031267">
    <property type="term" value="F:small GTPase binding"/>
    <property type="evidence" value="ECO:0007669"/>
    <property type="project" value="TreeGrafter"/>
</dbReference>
<proteinExistence type="predicted"/>
<dbReference type="PANTHER" id="PTHR24113:SF12">
    <property type="entry name" value="RAN GTPASE-ACTIVATING PROTEIN 1"/>
    <property type="match status" value="1"/>
</dbReference>
<dbReference type="GO" id="GO:0005634">
    <property type="term" value="C:nucleus"/>
    <property type="evidence" value="ECO:0007669"/>
    <property type="project" value="TreeGrafter"/>
</dbReference>
<comment type="subcellular location">
    <subcellularLocation>
        <location evidence="1">Cytoplasm</location>
        <location evidence="1">Cytoskeleton</location>
        <location evidence="1">Cilium axoneme</location>
    </subcellularLocation>
</comment>
<protein>
    <submittedName>
        <fullName evidence="5">Uncharacterized protein</fullName>
    </submittedName>
</protein>
<dbReference type="GO" id="GO:0005930">
    <property type="term" value="C:axoneme"/>
    <property type="evidence" value="ECO:0007669"/>
    <property type="project" value="UniProtKB-SubCell"/>
</dbReference>
<dbReference type="GO" id="GO:0048471">
    <property type="term" value="C:perinuclear region of cytoplasm"/>
    <property type="evidence" value="ECO:0007669"/>
    <property type="project" value="TreeGrafter"/>
</dbReference>
<dbReference type="EMBL" id="LGRX02029246">
    <property type="protein sequence ID" value="KAK3247072.1"/>
    <property type="molecule type" value="Genomic_DNA"/>
</dbReference>
<keyword evidence="4" id="KW-0677">Repeat</keyword>